<sequence>MRGMKLTLVATMALLAACGGPGPTGAERGAQVSSGRLEKFENFKATDLTDRDVQVWLPEGYTADKKYAVLYMHDGQMLYDASVTWNKQEWGVDEVASQLMALGKVRDFIIVGVFNGGDTRHADYLPEKPYHMLPEDVREGYYGVDAPDLKADEYVAFLADELKPFIDSRYSTLTGPEDTAVMGSSMGGLISMYAIAERPDVFGRAACLSTHWPGFDPGKTPEMTDAFISYMRATLPQPEGHKIYFDYGDQTLDAHYPPLQKRVDELMAELGYDDSNWLTVYAPGDDHSEVSWNKRLPDAFTFLFGN</sequence>
<dbReference type="InterPro" id="IPR000801">
    <property type="entry name" value="Esterase-like"/>
</dbReference>
<dbReference type="Proteomes" id="UP000183685">
    <property type="component" value="Unassembled WGS sequence"/>
</dbReference>
<dbReference type="Gene3D" id="3.40.50.1820">
    <property type="entry name" value="alpha/beta hydrolase"/>
    <property type="match status" value="1"/>
</dbReference>
<dbReference type="Pfam" id="PF00756">
    <property type="entry name" value="Esterase"/>
    <property type="match status" value="1"/>
</dbReference>
<name>A0A1G6ZHJ5_9PROT</name>
<keyword evidence="1" id="KW-0378">Hydrolase</keyword>
<dbReference type="SUPFAM" id="SSF53474">
    <property type="entry name" value="alpha/beta-Hydrolases"/>
    <property type="match status" value="1"/>
</dbReference>
<dbReference type="GO" id="GO:0016787">
    <property type="term" value="F:hydrolase activity"/>
    <property type="evidence" value="ECO:0007669"/>
    <property type="project" value="UniProtKB-KW"/>
</dbReference>
<reference evidence="1 2" key="1">
    <citation type="submission" date="2016-10" db="EMBL/GenBank/DDBJ databases">
        <authorList>
            <person name="de Groot N.N."/>
        </authorList>
    </citation>
    <scope>NUCLEOTIDE SEQUENCE [LARGE SCALE GENOMIC DNA]</scope>
    <source>
        <strain evidence="1 2">CGMCC 1.9109</strain>
    </source>
</reference>
<gene>
    <name evidence="1" type="ORF">SAMN04488071_1820</name>
</gene>
<dbReference type="AlphaFoldDB" id="A0A1G6ZHJ5"/>
<protein>
    <submittedName>
        <fullName evidence="1">Predicted hydrolase of the alpha/beta superfamily</fullName>
    </submittedName>
</protein>
<dbReference type="STRING" id="637679.GCA_001550055_02035"/>
<evidence type="ECO:0000313" key="1">
    <source>
        <dbReference type="EMBL" id="SDE02109.1"/>
    </source>
</evidence>
<proteinExistence type="predicted"/>
<evidence type="ECO:0000313" key="2">
    <source>
        <dbReference type="Proteomes" id="UP000183685"/>
    </source>
</evidence>
<accession>A0A1G6ZHJ5</accession>
<dbReference type="InterPro" id="IPR029058">
    <property type="entry name" value="AB_hydrolase_fold"/>
</dbReference>
<dbReference type="PANTHER" id="PTHR48098:SF6">
    <property type="entry name" value="FERRI-BACILLIBACTIN ESTERASE BESA"/>
    <property type="match status" value="1"/>
</dbReference>
<dbReference type="EMBL" id="FNAK01000004">
    <property type="protein sequence ID" value="SDE02109.1"/>
    <property type="molecule type" value="Genomic_DNA"/>
</dbReference>
<dbReference type="PROSITE" id="PS51257">
    <property type="entry name" value="PROKAR_LIPOPROTEIN"/>
    <property type="match status" value="1"/>
</dbReference>
<dbReference type="InterPro" id="IPR050583">
    <property type="entry name" value="Mycobacterial_A85_antigen"/>
</dbReference>
<keyword evidence="2" id="KW-1185">Reference proteome</keyword>
<dbReference type="RefSeq" id="WP_082714534.1">
    <property type="nucleotide sequence ID" value="NZ_FNAK01000004.1"/>
</dbReference>
<organism evidence="1 2">
    <name type="scientific">Kordiimonas lacus</name>
    <dbReference type="NCBI Taxonomy" id="637679"/>
    <lineage>
        <taxon>Bacteria</taxon>
        <taxon>Pseudomonadati</taxon>
        <taxon>Pseudomonadota</taxon>
        <taxon>Alphaproteobacteria</taxon>
        <taxon>Kordiimonadales</taxon>
        <taxon>Kordiimonadaceae</taxon>
        <taxon>Kordiimonas</taxon>
    </lineage>
</organism>
<dbReference type="PANTHER" id="PTHR48098">
    <property type="entry name" value="ENTEROCHELIN ESTERASE-RELATED"/>
    <property type="match status" value="1"/>
</dbReference>